<evidence type="ECO:0000313" key="3">
    <source>
        <dbReference type="Proteomes" id="UP001175353"/>
    </source>
</evidence>
<reference evidence="2" key="1">
    <citation type="submission" date="2023-06" db="EMBL/GenBank/DDBJ databases">
        <title>Black Yeasts Isolated from many extreme environments.</title>
        <authorList>
            <person name="Coleine C."/>
            <person name="Stajich J.E."/>
            <person name="Selbmann L."/>
        </authorList>
    </citation>
    <scope>NUCLEOTIDE SEQUENCE</scope>
    <source>
        <strain evidence="2">CCFEE 5200</strain>
    </source>
</reference>
<organism evidence="2 3">
    <name type="scientific">Friedmanniomyces endolithicus</name>
    <dbReference type="NCBI Taxonomy" id="329885"/>
    <lineage>
        <taxon>Eukaryota</taxon>
        <taxon>Fungi</taxon>
        <taxon>Dikarya</taxon>
        <taxon>Ascomycota</taxon>
        <taxon>Pezizomycotina</taxon>
        <taxon>Dothideomycetes</taxon>
        <taxon>Dothideomycetidae</taxon>
        <taxon>Mycosphaerellales</taxon>
        <taxon>Teratosphaeriaceae</taxon>
        <taxon>Friedmanniomyces</taxon>
    </lineage>
</organism>
<keyword evidence="3" id="KW-1185">Reference proteome</keyword>
<feature type="signal peptide" evidence="1">
    <location>
        <begin position="1"/>
        <end position="15"/>
    </location>
</feature>
<protein>
    <submittedName>
        <fullName evidence="2">Uncharacterized protein</fullName>
    </submittedName>
</protein>
<accession>A0AAN6H1C8</accession>
<dbReference type="AlphaFoldDB" id="A0AAN6H1C8"/>
<proteinExistence type="predicted"/>
<gene>
    <name evidence="2" type="ORF">LTR91_024573</name>
</gene>
<sequence length="249" mass="27240">MQLSMWIWNAALLLADQGQIDLLVTEARDLNITDLYVYVAPTWLQEKTVDIANLNIAIQSGGIHAWALDGDADYIDVDAAETRLPPAPASIAIKADIEPQDTPQHDGRFFNGIAELDLNTEQLLSRDTLLSKWVDRLSWASQLVRSHDMQFGAALPFWLNDYEGEPLDIPTSTAGGHTGVMNLLMPILDEYVVMSYNTDPPSTASRVLQQAMYASQQASAGQEMPRVLGGVEVGHGVGTGVEGCRVGRY</sequence>
<dbReference type="EMBL" id="JAUJLE010000635">
    <property type="protein sequence ID" value="KAK0952144.1"/>
    <property type="molecule type" value="Genomic_DNA"/>
</dbReference>
<evidence type="ECO:0000313" key="2">
    <source>
        <dbReference type="EMBL" id="KAK0952144.1"/>
    </source>
</evidence>
<feature type="chain" id="PRO_5042894214" evidence="1">
    <location>
        <begin position="16"/>
        <end position="249"/>
    </location>
</feature>
<keyword evidence="1" id="KW-0732">Signal</keyword>
<comment type="caution">
    <text evidence="2">The sequence shown here is derived from an EMBL/GenBank/DDBJ whole genome shotgun (WGS) entry which is preliminary data.</text>
</comment>
<dbReference type="Proteomes" id="UP001175353">
    <property type="component" value="Unassembled WGS sequence"/>
</dbReference>
<name>A0AAN6H1C8_9PEZI</name>
<evidence type="ECO:0000256" key="1">
    <source>
        <dbReference type="SAM" id="SignalP"/>
    </source>
</evidence>